<gene>
    <name evidence="2" type="ORF">JYZ213_LOCUS29963</name>
</gene>
<sequence>MPEAKLHRQFKVPPTASPPRATAQGVQAYIMSAIYCQQGASDFRGKTSNDALGVKTVSLEQAVKEAVERSKANATH</sequence>
<reference evidence="2" key="1">
    <citation type="submission" date="2021-02" db="EMBL/GenBank/DDBJ databases">
        <authorList>
            <person name="Nowell W R."/>
        </authorList>
    </citation>
    <scope>NUCLEOTIDE SEQUENCE</scope>
</reference>
<organism evidence="2 3">
    <name type="scientific">Adineta steineri</name>
    <dbReference type="NCBI Taxonomy" id="433720"/>
    <lineage>
        <taxon>Eukaryota</taxon>
        <taxon>Metazoa</taxon>
        <taxon>Spiralia</taxon>
        <taxon>Gnathifera</taxon>
        <taxon>Rotifera</taxon>
        <taxon>Eurotatoria</taxon>
        <taxon>Bdelloidea</taxon>
        <taxon>Adinetida</taxon>
        <taxon>Adinetidae</taxon>
        <taxon>Adineta</taxon>
    </lineage>
</organism>
<protein>
    <submittedName>
        <fullName evidence="2">Uncharacterized protein</fullName>
    </submittedName>
</protein>
<dbReference type="AlphaFoldDB" id="A0A815AJ56"/>
<feature type="region of interest" description="Disordered" evidence="1">
    <location>
        <begin position="1"/>
        <end position="20"/>
    </location>
</feature>
<comment type="caution">
    <text evidence="2">The sequence shown here is derived from an EMBL/GenBank/DDBJ whole genome shotgun (WGS) entry which is preliminary data.</text>
</comment>
<name>A0A815AJ56_9BILA</name>
<evidence type="ECO:0000313" key="3">
    <source>
        <dbReference type="Proteomes" id="UP000663845"/>
    </source>
</evidence>
<dbReference type="Proteomes" id="UP000663845">
    <property type="component" value="Unassembled WGS sequence"/>
</dbReference>
<accession>A0A815AJ56</accession>
<dbReference type="EMBL" id="CAJNOG010000469">
    <property type="protein sequence ID" value="CAF1257448.1"/>
    <property type="molecule type" value="Genomic_DNA"/>
</dbReference>
<proteinExistence type="predicted"/>
<evidence type="ECO:0000256" key="1">
    <source>
        <dbReference type="SAM" id="MobiDB-lite"/>
    </source>
</evidence>
<evidence type="ECO:0000313" key="2">
    <source>
        <dbReference type="EMBL" id="CAF1257448.1"/>
    </source>
</evidence>